<dbReference type="STRING" id="1802128.A3H64_00650"/>
<dbReference type="AlphaFoldDB" id="A0A1G2H1I9"/>
<dbReference type="Proteomes" id="UP000178186">
    <property type="component" value="Unassembled WGS sequence"/>
</dbReference>
<organism evidence="1 2">
    <name type="scientific">Candidatus Ryanbacteria bacterium RIFCSPLOWO2_02_FULL_45_11c</name>
    <dbReference type="NCBI Taxonomy" id="1802128"/>
    <lineage>
        <taxon>Bacteria</taxon>
        <taxon>Candidatus Ryaniibacteriota</taxon>
    </lineage>
</organism>
<reference evidence="1 2" key="1">
    <citation type="journal article" date="2016" name="Nat. Commun.">
        <title>Thousands of microbial genomes shed light on interconnected biogeochemical processes in an aquifer system.</title>
        <authorList>
            <person name="Anantharaman K."/>
            <person name="Brown C.T."/>
            <person name="Hug L.A."/>
            <person name="Sharon I."/>
            <person name="Castelle C.J."/>
            <person name="Probst A.J."/>
            <person name="Thomas B.C."/>
            <person name="Singh A."/>
            <person name="Wilkins M.J."/>
            <person name="Karaoz U."/>
            <person name="Brodie E.L."/>
            <person name="Williams K.H."/>
            <person name="Hubbard S.S."/>
            <person name="Banfield J.F."/>
        </authorList>
    </citation>
    <scope>NUCLEOTIDE SEQUENCE [LARGE SCALE GENOMIC DNA]</scope>
</reference>
<name>A0A1G2H1I9_9BACT</name>
<evidence type="ECO:0000313" key="2">
    <source>
        <dbReference type="Proteomes" id="UP000178186"/>
    </source>
</evidence>
<protein>
    <submittedName>
        <fullName evidence="1">Uncharacterized protein</fullName>
    </submittedName>
</protein>
<sequence>MVVEIDGRWDPKALFGRIQSTGLPIQGVKLIRYGRCALFFDARLTREALFMIQKDIVPFFTRGPESNHKDEKWVPKPVSKVRSFNHRHPR</sequence>
<evidence type="ECO:0000313" key="1">
    <source>
        <dbReference type="EMBL" id="OGZ56346.1"/>
    </source>
</evidence>
<accession>A0A1G2H1I9</accession>
<proteinExistence type="predicted"/>
<dbReference type="EMBL" id="MHNY01000013">
    <property type="protein sequence ID" value="OGZ56346.1"/>
    <property type="molecule type" value="Genomic_DNA"/>
</dbReference>
<gene>
    <name evidence="1" type="ORF">A3H64_00650</name>
</gene>
<comment type="caution">
    <text evidence="1">The sequence shown here is derived from an EMBL/GenBank/DDBJ whole genome shotgun (WGS) entry which is preliminary data.</text>
</comment>